<sequence>PQKVAGIPRLANSTRKSTLKSIKHSIIVSSISVMLAVKAGLKWCGSILTMSLSTMKPWMQWSATSRSGCRTINLSGLVLECRGWVRMICELRLKLWPWTRTESRSLLRSRSWKLRNFESMLLPSVNLSNRCQLTRRFTTAGCRIS</sequence>
<protein>
    <submittedName>
        <fullName evidence="1">Uncharacterized protein</fullName>
    </submittedName>
</protein>
<reference evidence="1 2" key="1">
    <citation type="submission" date="2018-10" db="EMBL/GenBank/DDBJ databases">
        <title>Fifty Aureobasidium pullulans genomes reveal a recombining polyextremotolerant generalist.</title>
        <authorList>
            <person name="Gostincar C."/>
            <person name="Turk M."/>
            <person name="Zajc J."/>
            <person name="Gunde-Cimerman N."/>
        </authorList>
    </citation>
    <scope>NUCLEOTIDE SEQUENCE [LARGE SCALE GENOMIC DNA]</scope>
    <source>
        <strain evidence="1 2">EXF-3844</strain>
    </source>
</reference>
<dbReference type="EMBL" id="QZBN01001310">
    <property type="protein sequence ID" value="THZ28874.1"/>
    <property type="molecule type" value="Genomic_DNA"/>
</dbReference>
<gene>
    <name evidence="1" type="ORF">D6C90_08891</name>
</gene>
<comment type="caution">
    <text evidence="1">The sequence shown here is derived from an EMBL/GenBank/DDBJ whole genome shotgun (WGS) entry which is preliminary data.</text>
</comment>
<organism evidence="1 2">
    <name type="scientific">Aureobasidium pullulans</name>
    <name type="common">Black yeast</name>
    <name type="synonym">Pullularia pullulans</name>
    <dbReference type="NCBI Taxonomy" id="5580"/>
    <lineage>
        <taxon>Eukaryota</taxon>
        <taxon>Fungi</taxon>
        <taxon>Dikarya</taxon>
        <taxon>Ascomycota</taxon>
        <taxon>Pezizomycotina</taxon>
        <taxon>Dothideomycetes</taxon>
        <taxon>Dothideomycetidae</taxon>
        <taxon>Dothideales</taxon>
        <taxon>Saccotheciaceae</taxon>
        <taxon>Aureobasidium</taxon>
    </lineage>
</organism>
<evidence type="ECO:0000313" key="2">
    <source>
        <dbReference type="Proteomes" id="UP000310121"/>
    </source>
</evidence>
<feature type="non-terminal residue" evidence="1">
    <location>
        <position position="1"/>
    </location>
</feature>
<dbReference type="AlphaFoldDB" id="A0A4S9TUA0"/>
<dbReference type="Proteomes" id="UP000310121">
    <property type="component" value="Unassembled WGS sequence"/>
</dbReference>
<name>A0A4S9TUA0_AURPU</name>
<evidence type="ECO:0000313" key="1">
    <source>
        <dbReference type="EMBL" id="THZ28874.1"/>
    </source>
</evidence>
<accession>A0A4S9TUA0</accession>
<proteinExistence type="predicted"/>